<dbReference type="AlphaFoldDB" id="A0A2I0BAX8"/>
<organism evidence="2 3">
    <name type="scientific">Apostasia shenzhenica</name>
    <dbReference type="NCBI Taxonomy" id="1088818"/>
    <lineage>
        <taxon>Eukaryota</taxon>
        <taxon>Viridiplantae</taxon>
        <taxon>Streptophyta</taxon>
        <taxon>Embryophyta</taxon>
        <taxon>Tracheophyta</taxon>
        <taxon>Spermatophyta</taxon>
        <taxon>Magnoliopsida</taxon>
        <taxon>Liliopsida</taxon>
        <taxon>Asparagales</taxon>
        <taxon>Orchidaceae</taxon>
        <taxon>Apostasioideae</taxon>
        <taxon>Apostasia</taxon>
    </lineage>
</organism>
<evidence type="ECO:0000256" key="1">
    <source>
        <dbReference type="SAM" id="SignalP"/>
    </source>
</evidence>
<name>A0A2I0BAX8_9ASPA</name>
<dbReference type="EMBL" id="KZ451899">
    <property type="protein sequence ID" value="PKA64919.1"/>
    <property type="molecule type" value="Genomic_DNA"/>
</dbReference>
<accession>A0A2I0BAX8</accession>
<proteinExistence type="predicted"/>
<feature type="signal peptide" evidence="1">
    <location>
        <begin position="1"/>
        <end position="18"/>
    </location>
</feature>
<evidence type="ECO:0000313" key="3">
    <source>
        <dbReference type="Proteomes" id="UP000236161"/>
    </source>
</evidence>
<evidence type="ECO:0000313" key="2">
    <source>
        <dbReference type="EMBL" id="PKA64919.1"/>
    </source>
</evidence>
<feature type="chain" id="PRO_5014145723" evidence="1">
    <location>
        <begin position="19"/>
        <end position="127"/>
    </location>
</feature>
<gene>
    <name evidence="2" type="ORF">AXF42_Ash011521</name>
</gene>
<keyword evidence="1" id="KW-0732">Signal</keyword>
<reference evidence="2 3" key="1">
    <citation type="journal article" date="2017" name="Nature">
        <title>The Apostasia genome and the evolution of orchids.</title>
        <authorList>
            <person name="Zhang G.Q."/>
            <person name="Liu K.W."/>
            <person name="Li Z."/>
            <person name="Lohaus R."/>
            <person name="Hsiao Y.Y."/>
            <person name="Niu S.C."/>
            <person name="Wang J.Y."/>
            <person name="Lin Y.C."/>
            <person name="Xu Q."/>
            <person name="Chen L.J."/>
            <person name="Yoshida K."/>
            <person name="Fujiwara S."/>
            <person name="Wang Z.W."/>
            <person name="Zhang Y.Q."/>
            <person name="Mitsuda N."/>
            <person name="Wang M."/>
            <person name="Liu G.H."/>
            <person name="Pecoraro L."/>
            <person name="Huang H.X."/>
            <person name="Xiao X.J."/>
            <person name="Lin M."/>
            <person name="Wu X.Y."/>
            <person name="Wu W.L."/>
            <person name="Chen Y.Y."/>
            <person name="Chang S.B."/>
            <person name="Sakamoto S."/>
            <person name="Ohme-Takagi M."/>
            <person name="Yagi M."/>
            <person name="Zeng S.J."/>
            <person name="Shen C.Y."/>
            <person name="Yeh C.M."/>
            <person name="Luo Y.B."/>
            <person name="Tsai W.C."/>
            <person name="Van de Peer Y."/>
            <person name="Liu Z.J."/>
        </authorList>
    </citation>
    <scope>NUCLEOTIDE SEQUENCE [LARGE SCALE GENOMIC DNA]</scope>
    <source>
        <strain evidence="3">cv. Shenzhen</strain>
        <tissue evidence="2">Stem</tissue>
    </source>
</reference>
<dbReference type="Proteomes" id="UP000236161">
    <property type="component" value="Unassembled WGS sequence"/>
</dbReference>
<sequence>MLVALLGMLCGDSTVSQAFGFPGSSRGRVSFLGPSVLPALHPVGCAEGYLMVPPNKCEVPARLLRLQATARENYKNSMGRVLRWQFAVSWNVGEYRKFGTRDYHWDDLWEERSPGPPTSARFKSVLR</sequence>
<keyword evidence="3" id="KW-1185">Reference proteome</keyword>
<protein>
    <submittedName>
        <fullName evidence="2">Uncharacterized protein</fullName>
    </submittedName>
</protein>